<accession>A0A2I0VCF6</accession>
<dbReference type="AlphaFoldDB" id="A0A2I0VCF6"/>
<dbReference type="EMBL" id="KZ504807">
    <property type="protein sequence ID" value="PKU61101.1"/>
    <property type="molecule type" value="Genomic_DNA"/>
</dbReference>
<organism evidence="1 2">
    <name type="scientific">Dendrobium catenatum</name>
    <dbReference type="NCBI Taxonomy" id="906689"/>
    <lineage>
        <taxon>Eukaryota</taxon>
        <taxon>Viridiplantae</taxon>
        <taxon>Streptophyta</taxon>
        <taxon>Embryophyta</taxon>
        <taxon>Tracheophyta</taxon>
        <taxon>Spermatophyta</taxon>
        <taxon>Magnoliopsida</taxon>
        <taxon>Liliopsida</taxon>
        <taxon>Asparagales</taxon>
        <taxon>Orchidaceae</taxon>
        <taxon>Epidendroideae</taxon>
        <taxon>Malaxideae</taxon>
        <taxon>Dendrobiinae</taxon>
        <taxon>Dendrobium</taxon>
    </lineage>
</organism>
<dbReference type="Proteomes" id="UP000233837">
    <property type="component" value="Unassembled WGS sequence"/>
</dbReference>
<evidence type="ECO:0000313" key="1">
    <source>
        <dbReference type="EMBL" id="PKU61101.1"/>
    </source>
</evidence>
<reference evidence="1 2" key="2">
    <citation type="journal article" date="2017" name="Nature">
        <title>The Apostasia genome and the evolution of orchids.</title>
        <authorList>
            <person name="Zhang G.Q."/>
            <person name="Liu K.W."/>
            <person name="Li Z."/>
            <person name="Lohaus R."/>
            <person name="Hsiao Y.Y."/>
            <person name="Niu S.C."/>
            <person name="Wang J.Y."/>
            <person name="Lin Y.C."/>
            <person name="Xu Q."/>
            <person name="Chen L.J."/>
            <person name="Yoshida K."/>
            <person name="Fujiwara S."/>
            <person name="Wang Z.W."/>
            <person name="Zhang Y.Q."/>
            <person name="Mitsuda N."/>
            <person name="Wang M."/>
            <person name="Liu G.H."/>
            <person name="Pecoraro L."/>
            <person name="Huang H.X."/>
            <person name="Xiao X.J."/>
            <person name="Lin M."/>
            <person name="Wu X.Y."/>
            <person name="Wu W.L."/>
            <person name="Chen Y.Y."/>
            <person name="Chang S.B."/>
            <person name="Sakamoto S."/>
            <person name="Ohme-Takagi M."/>
            <person name="Yagi M."/>
            <person name="Zeng S.J."/>
            <person name="Shen C.Y."/>
            <person name="Yeh C.M."/>
            <person name="Luo Y.B."/>
            <person name="Tsai W.C."/>
            <person name="Van de Peer Y."/>
            <person name="Liu Z.J."/>
        </authorList>
    </citation>
    <scope>NUCLEOTIDE SEQUENCE [LARGE SCALE GENOMIC DNA]</scope>
    <source>
        <tissue evidence="1">The whole plant</tissue>
    </source>
</reference>
<keyword evidence="2" id="KW-1185">Reference proteome</keyword>
<protein>
    <submittedName>
        <fullName evidence="1">Uncharacterized protein</fullName>
    </submittedName>
</protein>
<evidence type="ECO:0000313" key="2">
    <source>
        <dbReference type="Proteomes" id="UP000233837"/>
    </source>
</evidence>
<gene>
    <name evidence="1" type="ORF">MA16_Dca029124</name>
</gene>
<name>A0A2I0VCF6_9ASPA</name>
<reference evidence="1 2" key="1">
    <citation type="journal article" date="2016" name="Sci. Rep.">
        <title>The Dendrobium catenatum Lindl. genome sequence provides insights into polysaccharide synthase, floral development and adaptive evolution.</title>
        <authorList>
            <person name="Zhang G.Q."/>
            <person name="Xu Q."/>
            <person name="Bian C."/>
            <person name="Tsai W.C."/>
            <person name="Yeh C.M."/>
            <person name="Liu K.W."/>
            <person name="Yoshida K."/>
            <person name="Zhang L.S."/>
            <person name="Chang S.B."/>
            <person name="Chen F."/>
            <person name="Shi Y."/>
            <person name="Su Y.Y."/>
            <person name="Zhang Y.Q."/>
            <person name="Chen L.J."/>
            <person name="Yin Y."/>
            <person name="Lin M."/>
            <person name="Huang H."/>
            <person name="Deng H."/>
            <person name="Wang Z.W."/>
            <person name="Zhu S.L."/>
            <person name="Zhao X."/>
            <person name="Deng C."/>
            <person name="Niu S.C."/>
            <person name="Huang J."/>
            <person name="Wang M."/>
            <person name="Liu G.H."/>
            <person name="Yang H.J."/>
            <person name="Xiao X.J."/>
            <person name="Hsiao Y.Y."/>
            <person name="Wu W.L."/>
            <person name="Chen Y.Y."/>
            <person name="Mitsuda N."/>
            <person name="Ohme-Takagi M."/>
            <person name="Luo Y.B."/>
            <person name="Van de Peer Y."/>
            <person name="Liu Z.J."/>
        </authorList>
    </citation>
    <scope>NUCLEOTIDE SEQUENCE [LARGE SCALE GENOMIC DNA]</scope>
    <source>
        <tissue evidence="1">The whole plant</tissue>
    </source>
</reference>
<sequence>MRSLTVPVTRRTVAFPPPWGTYESFRSRKEKGTPCSPGLAVCVKLVSLLPRSLKACLGGLPVRHACRDKRARVARLPQHRCRVGCPSYHAQ</sequence>
<proteinExistence type="predicted"/>